<dbReference type="PANTHER" id="PTHR33166">
    <property type="entry name" value="GAG_P30 DOMAIN-CONTAINING PROTEIN"/>
    <property type="match status" value="1"/>
</dbReference>
<dbReference type="GO" id="GO:0003676">
    <property type="term" value="F:nucleic acid binding"/>
    <property type="evidence" value="ECO:0007669"/>
    <property type="project" value="InterPro"/>
</dbReference>
<evidence type="ECO:0000256" key="1">
    <source>
        <dbReference type="PROSITE-ProRule" id="PRU00047"/>
    </source>
</evidence>
<evidence type="ECO:0000313" key="4">
    <source>
        <dbReference type="EMBL" id="RMC16230.1"/>
    </source>
</evidence>
<dbReference type="EMBL" id="QRBI01000104">
    <property type="protein sequence ID" value="RMC16230.1"/>
    <property type="molecule type" value="Genomic_DNA"/>
</dbReference>
<dbReference type="InterPro" id="IPR036875">
    <property type="entry name" value="Znf_CCHC_sf"/>
</dbReference>
<dbReference type="PROSITE" id="PS50158">
    <property type="entry name" value="ZF_CCHC"/>
    <property type="match status" value="1"/>
</dbReference>
<dbReference type="InterPro" id="IPR003036">
    <property type="entry name" value="Gag_P30"/>
</dbReference>
<dbReference type="Proteomes" id="UP000269221">
    <property type="component" value="Unassembled WGS sequence"/>
</dbReference>
<dbReference type="SMART" id="SM00343">
    <property type="entry name" value="ZnF_C2HC"/>
    <property type="match status" value="1"/>
</dbReference>
<evidence type="ECO:0000256" key="2">
    <source>
        <dbReference type="SAM" id="MobiDB-lite"/>
    </source>
</evidence>
<reference evidence="4 5" key="1">
    <citation type="submission" date="2018-07" db="EMBL/GenBank/DDBJ databases">
        <title>A high quality draft genome assembly of the barn swallow (H. rustica rustica).</title>
        <authorList>
            <person name="Formenti G."/>
            <person name="Chiara M."/>
            <person name="Poveda L."/>
            <person name="Francoijs K.-J."/>
            <person name="Bonisoli-Alquati A."/>
            <person name="Canova L."/>
            <person name="Gianfranceschi L."/>
            <person name="Horner D.S."/>
            <person name="Saino N."/>
        </authorList>
    </citation>
    <scope>NUCLEOTIDE SEQUENCE [LARGE SCALE GENOMIC DNA]</scope>
    <source>
        <strain evidence="4">Chelidonia</strain>
        <tissue evidence="4">Blood</tissue>
    </source>
</reference>
<dbReference type="Gene3D" id="1.10.375.10">
    <property type="entry name" value="Human Immunodeficiency Virus Type 1 Capsid Protein"/>
    <property type="match status" value="1"/>
</dbReference>
<sequence>MALEGGDKDKEIPRGKREENKETRGEKKQKEQKKQKKRKRGPLSQPPDKGSRVQSHPLHFPVVILKYFGRIHMPIKQFWGLIRDSHAQKKIQDGKAPPSLGPSGQLAAPDLRTPRDDSEDTTTEEHQEVLMGGVAGGVGFVNAPLTASEVRNFKKELGNLVEDPVGVSNQVDQFLGPNTYTWEELNSILKILFSSEEVRMIRTAGMRIWERENRMGTPGDYKLPIVDPRWNPNREEDRRNMEDYRNLMVKGIKESVPRSSNTKLAFDNMQGKDETSTTWLNRLKRNFQLYSSIDPDSPEGQVLLKTQFVTKSWPNIRRKSEKIEDWQEKGINKLLREALRVYLRREEEKTKAKAKIMVVVAKESIGAIPNQGPPNRRNMKPGKGKKETLPPWGTPKRPGEDRRCFYCGETGHLRRDCQKLSFDEAITKEQDALEKLLKGEGNDD</sequence>
<evidence type="ECO:0000313" key="5">
    <source>
        <dbReference type="Proteomes" id="UP000269221"/>
    </source>
</evidence>
<organism evidence="4 5">
    <name type="scientific">Hirundo rustica rustica</name>
    <dbReference type="NCBI Taxonomy" id="333673"/>
    <lineage>
        <taxon>Eukaryota</taxon>
        <taxon>Metazoa</taxon>
        <taxon>Chordata</taxon>
        <taxon>Craniata</taxon>
        <taxon>Vertebrata</taxon>
        <taxon>Euteleostomi</taxon>
        <taxon>Archelosauria</taxon>
        <taxon>Archosauria</taxon>
        <taxon>Dinosauria</taxon>
        <taxon>Saurischia</taxon>
        <taxon>Theropoda</taxon>
        <taxon>Coelurosauria</taxon>
        <taxon>Aves</taxon>
        <taxon>Neognathae</taxon>
        <taxon>Neoaves</taxon>
        <taxon>Telluraves</taxon>
        <taxon>Australaves</taxon>
        <taxon>Passeriformes</taxon>
        <taxon>Sylvioidea</taxon>
        <taxon>Hirundinidae</taxon>
        <taxon>Hirundo</taxon>
    </lineage>
</organism>
<dbReference type="OrthoDB" id="9049599at2759"/>
<dbReference type="GO" id="GO:0019068">
    <property type="term" value="P:virion assembly"/>
    <property type="evidence" value="ECO:0007669"/>
    <property type="project" value="InterPro"/>
</dbReference>
<keyword evidence="1" id="KW-0862">Zinc</keyword>
<feature type="compositionally biased region" description="Basic and acidic residues" evidence="2">
    <location>
        <begin position="1"/>
        <end position="29"/>
    </location>
</feature>
<dbReference type="STRING" id="333673.A0A3M0KZT7"/>
<dbReference type="SUPFAM" id="SSF57756">
    <property type="entry name" value="Retrovirus zinc finger-like domains"/>
    <property type="match status" value="1"/>
</dbReference>
<keyword evidence="1" id="KW-0863">Zinc-finger</keyword>
<feature type="compositionally biased region" description="Basic residues" evidence="2">
    <location>
        <begin position="30"/>
        <end position="41"/>
    </location>
</feature>
<evidence type="ECO:0000259" key="3">
    <source>
        <dbReference type="PROSITE" id="PS50158"/>
    </source>
</evidence>
<feature type="domain" description="CCHC-type" evidence="3">
    <location>
        <begin position="402"/>
        <end position="419"/>
    </location>
</feature>
<protein>
    <recommendedName>
        <fullName evidence="3">CCHC-type domain-containing protein</fullName>
    </recommendedName>
</protein>
<dbReference type="GO" id="GO:0008270">
    <property type="term" value="F:zinc ion binding"/>
    <property type="evidence" value="ECO:0007669"/>
    <property type="project" value="UniProtKB-KW"/>
</dbReference>
<dbReference type="Pfam" id="PF00098">
    <property type="entry name" value="zf-CCHC"/>
    <property type="match status" value="1"/>
</dbReference>
<dbReference type="InterPro" id="IPR050462">
    <property type="entry name" value="Retroviral_Gag-Pol_poly"/>
</dbReference>
<dbReference type="Pfam" id="PF02093">
    <property type="entry name" value="Gag_p30"/>
    <property type="match status" value="1"/>
</dbReference>
<feature type="region of interest" description="Disordered" evidence="2">
    <location>
        <begin position="368"/>
        <end position="403"/>
    </location>
</feature>
<feature type="region of interest" description="Disordered" evidence="2">
    <location>
        <begin position="1"/>
        <end position="55"/>
    </location>
</feature>
<dbReference type="InterPro" id="IPR001878">
    <property type="entry name" value="Znf_CCHC"/>
</dbReference>
<keyword evidence="1" id="KW-0479">Metal-binding</keyword>
<dbReference type="SUPFAM" id="SSF47943">
    <property type="entry name" value="Retrovirus capsid protein, N-terminal core domain"/>
    <property type="match status" value="1"/>
</dbReference>
<feature type="region of interest" description="Disordered" evidence="2">
    <location>
        <begin position="89"/>
        <end position="125"/>
    </location>
</feature>
<proteinExistence type="predicted"/>
<comment type="caution">
    <text evidence="4">The sequence shown here is derived from an EMBL/GenBank/DDBJ whole genome shotgun (WGS) entry which is preliminary data.</text>
</comment>
<dbReference type="Gene3D" id="4.10.60.10">
    <property type="entry name" value="Zinc finger, CCHC-type"/>
    <property type="match status" value="1"/>
</dbReference>
<gene>
    <name evidence="4" type="ORF">DUI87_08445</name>
</gene>
<dbReference type="AlphaFoldDB" id="A0A3M0KZT7"/>
<keyword evidence="5" id="KW-1185">Reference proteome</keyword>
<name>A0A3M0KZT7_HIRRU</name>
<accession>A0A3M0KZT7</accession>
<dbReference type="InterPro" id="IPR008919">
    <property type="entry name" value="Retrov_capsid_N"/>
</dbReference>